<reference evidence="1 2" key="1">
    <citation type="submission" date="2014-02" db="EMBL/GenBank/DDBJ databases">
        <title>Expanding our view of genomic diversity in Candidatus Accumulibacter clades.</title>
        <authorList>
            <person name="Skennerton C.T."/>
            <person name="Barr J.J."/>
            <person name="Slater F.R."/>
            <person name="Bond P.L."/>
            <person name="Tyson G.W."/>
        </authorList>
    </citation>
    <scope>NUCLEOTIDE SEQUENCE [LARGE SCALE GENOMIC DNA]</scope>
    <source>
        <strain evidence="2">BA-91</strain>
    </source>
</reference>
<accession>A0A080MBE4</accession>
<protein>
    <recommendedName>
        <fullName evidence="3">AAA domain-containing protein</fullName>
    </recommendedName>
</protein>
<dbReference type="Proteomes" id="UP000020077">
    <property type="component" value="Unassembled WGS sequence"/>
</dbReference>
<dbReference type="EMBL" id="JDVG02000032">
    <property type="protein sequence ID" value="KFB74474.1"/>
    <property type="molecule type" value="Genomic_DNA"/>
</dbReference>
<sequence length="196" mass="21766">MEYRIPNPTFHGMLRTCCSVHLAQRLQRLYQFPEPALFVDHISLENPPWRDSLRHARIAWSSSLPLDPDDPARRSDPASVPLPLTGLVVLNEIQTRPDLFPLLRVLADRTETPARFLILGNATPELLWRAAESLADRVTFQELEGSGLDGLVEDAPWQLSEEITAVPVASLDACVTDSRSTAPLLIPTAQTCPCLP</sequence>
<evidence type="ECO:0008006" key="3">
    <source>
        <dbReference type="Google" id="ProtNLM"/>
    </source>
</evidence>
<organism evidence="1 2">
    <name type="scientific">Candidatus Accumulibacter phosphatis</name>
    <dbReference type="NCBI Taxonomy" id="327160"/>
    <lineage>
        <taxon>Bacteria</taxon>
        <taxon>Pseudomonadati</taxon>
        <taxon>Pseudomonadota</taxon>
        <taxon>Betaproteobacteria</taxon>
        <taxon>Candidatus Accumulibacter</taxon>
    </lineage>
</organism>
<proteinExistence type="predicted"/>
<name>A0A080MBE4_9PROT</name>
<dbReference type="AlphaFoldDB" id="A0A080MBE4"/>
<evidence type="ECO:0000313" key="1">
    <source>
        <dbReference type="EMBL" id="KFB74474.1"/>
    </source>
</evidence>
<comment type="caution">
    <text evidence="1">The sequence shown here is derived from an EMBL/GenBank/DDBJ whole genome shotgun (WGS) entry which is preliminary data.</text>
</comment>
<gene>
    <name evidence="1" type="ORF">AW09_000240</name>
</gene>
<evidence type="ECO:0000313" key="2">
    <source>
        <dbReference type="Proteomes" id="UP000020077"/>
    </source>
</evidence>